<proteinExistence type="predicted"/>
<evidence type="ECO:0000256" key="1">
    <source>
        <dbReference type="SAM" id="MobiDB-lite"/>
    </source>
</evidence>
<keyword evidence="3" id="KW-1185">Reference proteome</keyword>
<comment type="caution">
    <text evidence="2">The sequence shown here is derived from an EMBL/GenBank/DDBJ whole genome shotgun (WGS) entry which is preliminary data.</text>
</comment>
<name>A0ABU9S361_9BURK</name>
<gene>
    <name evidence="2" type="ORF">VSR73_38170</name>
</gene>
<sequence length="151" mass="16623">MSNKNRSPRRPSTSAHAKTLFLPMPRKESSDLALRARIALERLRSGEADRSLVNLLSQVIIITSFITRAGHGKLEIGEIERVEHGLGDVLVQADRTGAWTVPESLIDGLTAVVNEYDRQLCVTRMEIVVRASDYLGKLGCQRQVPSGCTIA</sequence>
<evidence type="ECO:0000313" key="2">
    <source>
        <dbReference type="EMBL" id="MEM5426762.1"/>
    </source>
</evidence>
<feature type="region of interest" description="Disordered" evidence="1">
    <location>
        <begin position="1"/>
        <end position="20"/>
    </location>
</feature>
<evidence type="ECO:0000313" key="3">
    <source>
        <dbReference type="Proteomes" id="UP001489897"/>
    </source>
</evidence>
<reference evidence="2 3" key="1">
    <citation type="submission" date="2024-01" db="EMBL/GenBank/DDBJ databases">
        <title>The diversity of rhizobia nodulating Mimosa spp. in eleven states of Brazil covering several biomes is determined by host plant, location, and edaphic factors.</title>
        <authorList>
            <person name="Rouws L."/>
            <person name="Barauna A."/>
            <person name="Beukes C."/>
            <person name="De Faria S.M."/>
            <person name="Gross E."/>
            <person name="Dos Reis Junior F.B."/>
            <person name="Simon M."/>
            <person name="Maluk M."/>
            <person name="Odee D.W."/>
            <person name="Kenicer G."/>
            <person name="Young J.P.W."/>
            <person name="Reis V.M."/>
            <person name="Zilli J."/>
            <person name="James E.K."/>
        </authorList>
    </citation>
    <scope>NUCLEOTIDE SEQUENCE [LARGE SCALE GENOMIC DNA]</scope>
    <source>
        <strain evidence="2 3">JPY167</strain>
    </source>
</reference>
<dbReference type="EMBL" id="JAYMRV010000022">
    <property type="protein sequence ID" value="MEM5426762.1"/>
    <property type="molecule type" value="Genomic_DNA"/>
</dbReference>
<organism evidence="2 3">
    <name type="scientific">Paraburkholderia ferrariae</name>
    <dbReference type="NCBI Taxonomy" id="386056"/>
    <lineage>
        <taxon>Bacteria</taxon>
        <taxon>Pseudomonadati</taxon>
        <taxon>Pseudomonadota</taxon>
        <taxon>Betaproteobacteria</taxon>
        <taxon>Burkholderiales</taxon>
        <taxon>Burkholderiaceae</taxon>
        <taxon>Paraburkholderia</taxon>
    </lineage>
</organism>
<evidence type="ECO:0008006" key="4">
    <source>
        <dbReference type="Google" id="ProtNLM"/>
    </source>
</evidence>
<feature type="compositionally biased region" description="Polar residues" evidence="1">
    <location>
        <begin position="1"/>
        <end position="16"/>
    </location>
</feature>
<protein>
    <recommendedName>
        <fullName evidence="4">Fis family transcriptional regulator</fullName>
    </recommendedName>
</protein>
<accession>A0ABU9S361</accession>
<dbReference type="Proteomes" id="UP001489897">
    <property type="component" value="Unassembled WGS sequence"/>
</dbReference>
<dbReference type="RefSeq" id="WP_342950324.1">
    <property type="nucleotide sequence ID" value="NZ_JAYMRV010000022.1"/>
</dbReference>